<protein>
    <recommendedName>
        <fullName evidence="8">MobA-like NTP transferase domain-containing protein</fullName>
    </recommendedName>
</protein>
<evidence type="ECO:0000256" key="4">
    <source>
        <dbReference type="ARBA" id="ARBA00022741"/>
    </source>
</evidence>
<dbReference type="EMBL" id="ATHL01000011">
    <property type="protein sequence ID" value="EQB19569.1"/>
    <property type="molecule type" value="Genomic_DNA"/>
</dbReference>
<comment type="caution">
    <text evidence="9">The sequence shown here is derived from an EMBL/GenBank/DDBJ whole genome shotgun (WGS) entry which is preliminary data.</text>
</comment>
<evidence type="ECO:0000259" key="8">
    <source>
        <dbReference type="Pfam" id="PF12804"/>
    </source>
</evidence>
<keyword evidence="6" id="KW-0342">GTP-binding</keyword>
<dbReference type="GO" id="GO:0016779">
    <property type="term" value="F:nucleotidyltransferase activity"/>
    <property type="evidence" value="ECO:0007669"/>
    <property type="project" value="TreeGrafter"/>
</dbReference>
<reference evidence="9 10" key="1">
    <citation type="journal article" date="2013" name="Genome Announc.">
        <title>Genome Sequence of Novosphingobium lindaniclasticum LE124T, Isolated from a Hexachlorocyclohexane Dumpsite.</title>
        <authorList>
            <person name="Saxena A."/>
            <person name="Nayyar N."/>
            <person name="Sangwan N."/>
            <person name="Kumari R."/>
            <person name="Khurana J.P."/>
            <person name="Lal R."/>
        </authorList>
    </citation>
    <scope>NUCLEOTIDE SEQUENCE [LARGE SCALE GENOMIC DNA]</scope>
    <source>
        <strain evidence="9 10">LE124</strain>
    </source>
</reference>
<proteinExistence type="predicted"/>
<dbReference type="GO" id="GO:0005525">
    <property type="term" value="F:GTP binding"/>
    <property type="evidence" value="ECO:0007669"/>
    <property type="project" value="UniProtKB-KW"/>
</dbReference>
<dbReference type="InterPro" id="IPR013482">
    <property type="entry name" value="Molybde_CF_guanTrfase"/>
</dbReference>
<dbReference type="PANTHER" id="PTHR19136">
    <property type="entry name" value="MOLYBDENUM COFACTOR GUANYLYLTRANSFERASE"/>
    <property type="match status" value="1"/>
</dbReference>
<dbReference type="SUPFAM" id="SSF53448">
    <property type="entry name" value="Nucleotide-diphospho-sugar transferases"/>
    <property type="match status" value="1"/>
</dbReference>
<sequence length="186" mass="19128">MILGAVLAGGLSSRFGSDKALAEFQGHSLIALAVDTLSGWCEKVVVVGRETAPAQTLPDWPRPGMGPLGGLAAALHAAVDEGYDTVLTCGVDAVFLPEDLPALLGAAPACLAQQPVIGLWPSAAAATLEALLHSAEPHSMRRFAEKVGARWVEIPEQVANVNTPDDLDALRRGLAPGAAAGGQPER</sequence>
<keyword evidence="1" id="KW-0963">Cytoplasm</keyword>
<dbReference type="PANTHER" id="PTHR19136:SF81">
    <property type="entry name" value="MOLYBDENUM COFACTOR GUANYLYLTRANSFERASE"/>
    <property type="match status" value="1"/>
</dbReference>
<dbReference type="InterPro" id="IPR025877">
    <property type="entry name" value="MobA-like_NTP_Trfase"/>
</dbReference>
<dbReference type="OrthoDB" id="9788394at2"/>
<keyword evidence="2" id="KW-0808">Transferase</keyword>
<keyword evidence="3" id="KW-0479">Metal-binding</keyword>
<evidence type="ECO:0000256" key="6">
    <source>
        <dbReference type="ARBA" id="ARBA00023134"/>
    </source>
</evidence>
<dbReference type="Proteomes" id="UP000015527">
    <property type="component" value="Unassembled WGS sequence"/>
</dbReference>
<feature type="domain" description="MobA-like NTP transferase" evidence="8">
    <location>
        <begin position="4"/>
        <end position="143"/>
    </location>
</feature>
<dbReference type="PATRIC" id="fig|1096930.3.peg.252"/>
<dbReference type="InterPro" id="IPR029044">
    <property type="entry name" value="Nucleotide-diphossugar_trans"/>
</dbReference>
<evidence type="ECO:0000313" key="10">
    <source>
        <dbReference type="Proteomes" id="UP000015527"/>
    </source>
</evidence>
<accession>T0JCF1</accession>
<evidence type="ECO:0000256" key="3">
    <source>
        <dbReference type="ARBA" id="ARBA00022723"/>
    </source>
</evidence>
<keyword evidence="5" id="KW-0460">Magnesium</keyword>
<name>T0JCF1_9SPHN</name>
<dbReference type="GO" id="GO:0046872">
    <property type="term" value="F:metal ion binding"/>
    <property type="evidence" value="ECO:0007669"/>
    <property type="project" value="UniProtKB-KW"/>
</dbReference>
<keyword evidence="7" id="KW-0501">Molybdenum cofactor biosynthesis</keyword>
<dbReference type="Pfam" id="PF12804">
    <property type="entry name" value="NTP_transf_3"/>
    <property type="match status" value="1"/>
</dbReference>
<evidence type="ECO:0000256" key="5">
    <source>
        <dbReference type="ARBA" id="ARBA00022842"/>
    </source>
</evidence>
<gene>
    <name evidence="9" type="ORF">L284_01265</name>
</gene>
<dbReference type="CDD" id="cd02503">
    <property type="entry name" value="MobA"/>
    <property type="match status" value="1"/>
</dbReference>
<organism evidence="9 10">
    <name type="scientific">Novosphingobium lindaniclasticum LE124</name>
    <dbReference type="NCBI Taxonomy" id="1096930"/>
    <lineage>
        <taxon>Bacteria</taxon>
        <taxon>Pseudomonadati</taxon>
        <taxon>Pseudomonadota</taxon>
        <taxon>Alphaproteobacteria</taxon>
        <taxon>Sphingomonadales</taxon>
        <taxon>Sphingomonadaceae</taxon>
        <taxon>Novosphingobium</taxon>
    </lineage>
</organism>
<dbReference type="eggNOG" id="COG0746">
    <property type="taxonomic scope" value="Bacteria"/>
</dbReference>
<dbReference type="Gene3D" id="3.90.550.10">
    <property type="entry name" value="Spore Coat Polysaccharide Biosynthesis Protein SpsA, Chain A"/>
    <property type="match status" value="1"/>
</dbReference>
<evidence type="ECO:0000313" key="9">
    <source>
        <dbReference type="EMBL" id="EQB19569.1"/>
    </source>
</evidence>
<evidence type="ECO:0000256" key="7">
    <source>
        <dbReference type="ARBA" id="ARBA00023150"/>
    </source>
</evidence>
<keyword evidence="4" id="KW-0547">Nucleotide-binding</keyword>
<keyword evidence="10" id="KW-1185">Reference proteome</keyword>
<dbReference type="GO" id="GO:0006777">
    <property type="term" value="P:Mo-molybdopterin cofactor biosynthetic process"/>
    <property type="evidence" value="ECO:0007669"/>
    <property type="project" value="UniProtKB-KW"/>
</dbReference>
<evidence type="ECO:0000256" key="1">
    <source>
        <dbReference type="ARBA" id="ARBA00022490"/>
    </source>
</evidence>
<dbReference type="RefSeq" id="WP_021232246.1">
    <property type="nucleotide sequence ID" value="NZ_ATHL01000011.1"/>
</dbReference>
<dbReference type="AlphaFoldDB" id="T0JCF1"/>
<evidence type="ECO:0000256" key="2">
    <source>
        <dbReference type="ARBA" id="ARBA00022679"/>
    </source>
</evidence>